<evidence type="ECO:0008006" key="6">
    <source>
        <dbReference type="Google" id="ProtNLM"/>
    </source>
</evidence>
<reference evidence="5" key="1">
    <citation type="journal article" date="2019" name="Int. J. Syst. Evol. Microbiol.">
        <title>The Global Catalogue of Microorganisms (GCM) 10K type strain sequencing project: providing services to taxonomists for standard genome sequencing and annotation.</title>
        <authorList>
            <consortium name="The Broad Institute Genomics Platform"/>
            <consortium name="The Broad Institute Genome Sequencing Center for Infectious Disease"/>
            <person name="Wu L."/>
            <person name="Ma J."/>
        </authorList>
    </citation>
    <scope>NUCLEOTIDE SEQUENCE [LARGE SCALE GENOMIC DNA]</scope>
    <source>
        <strain evidence="5">CCM 8911</strain>
    </source>
</reference>
<dbReference type="EMBL" id="JBHTMO010000006">
    <property type="protein sequence ID" value="MFD1392604.1"/>
    <property type="molecule type" value="Genomic_DNA"/>
</dbReference>
<feature type="compositionally biased region" description="Low complexity" evidence="1">
    <location>
        <begin position="268"/>
        <end position="306"/>
    </location>
</feature>
<name>A0ABW4B712_9LACO</name>
<keyword evidence="2" id="KW-0472">Membrane</keyword>
<keyword evidence="5" id="KW-1185">Reference proteome</keyword>
<evidence type="ECO:0000256" key="3">
    <source>
        <dbReference type="SAM" id="SignalP"/>
    </source>
</evidence>
<feature type="compositionally biased region" description="Polar residues" evidence="1">
    <location>
        <begin position="187"/>
        <end position="250"/>
    </location>
</feature>
<dbReference type="RefSeq" id="WP_125584327.1">
    <property type="nucleotide sequence ID" value="NZ_JBHTMO010000006.1"/>
</dbReference>
<protein>
    <recommendedName>
        <fullName evidence="6">LPXTG cell wall anchor domain-containing protein</fullName>
    </recommendedName>
</protein>
<proteinExistence type="predicted"/>
<gene>
    <name evidence="4" type="ORF">ACFQ3L_03245</name>
</gene>
<feature type="region of interest" description="Disordered" evidence="1">
    <location>
        <begin position="128"/>
        <end position="330"/>
    </location>
</feature>
<organism evidence="4 5">
    <name type="scientific">Lacticaseibacillus jixianensis</name>
    <dbReference type="NCBI Taxonomy" id="2486012"/>
    <lineage>
        <taxon>Bacteria</taxon>
        <taxon>Bacillati</taxon>
        <taxon>Bacillota</taxon>
        <taxon>Bacilli</taxon>
        <taxon>Lactobacillales</taxon>
        <taxon>Lactobacillaceae</taxon>
        <taxon>Lacticaseibacillus</taxon>
    </lineage>
</organism>
<evidence type="ECO:0000256" key="2">
    <source>
        <dbReference type="SAM" id="Phobius"/>
    </source>
</evidence>
<feature type="transmembrane region" description="Helical" evidence="2">
    <location>
        <begin position="337"/>
        <end position="355"/>
    </location>
</feature>
<keyword evidence="3" id="KW-0732">Signal</keyword>
<accession>A0ABW4B712</accession>
<evidence type="ECO:0000313" key="4">
    <source>
        <dbReference type="EMBL" id="MFD1392604.1"/>
    </source>
</evidence>
<feature type="compositionally biased region" description="Low complexity" evidence="1">
    <location>
        <begin position="128"/>
        <end position="139"/>
    </location>
</feature>
<sequence>MSKTLSFKKTLYTSMAAIALLGAGAATTGAAFTGSQTVNAASTTVPDGYGHVDLTVKTTDGKVLTHSSWDNILNTRLKQGFGYYMTGYEFVSVNDPAFTYNTASETLDGIVTKTNTVIVVTVKKASANTNEGTGEDNNGSTIGWSVDTSNVDENGNAKVTVDPDVGGGGDTNTSSQGDQGDQAAPEQGSQTTPDQGSAVGTQPSGNTSKPSDTTGSKDNTSKPSDTTGSKDNSSKPTGSDTAKTPNQGTDDNAPAEVVSPSGADDADTPAAAEDTPNGAQDGSAAAAGKNASGAQNAANGTQGALGKVAPAGTVNTPKSGAENKKTLPPLGEANNSLSTIGMLGLAITALLGIAYKKQRN</sequence>
<evidence type="ECO:0000313" key="5">
    <source>
        <dbReference type="Proteomes" id="UP001597249"/>
    </source>
</evidence>
<feature type="chain" id="PRO_5045890290" description="LPXTG cell wall anchor domain-containing protein" evidence="3">
    <location>
        <begin position="26"/>
        <end position="360"/>
    </location>
</feature>
<feature type="compositionally biased region" description="Polar residues" evidence="1">
    <location>
        <begin position="140"/>
        <end position="153"/>
    </location>
</feature>
<comment type="caution">
    <text evidence="4">The sequence shown here is derived from an EMBL/GenBank/DDBJ whole genome shotgun (WGS) entry which is preliminary data.</text>
</comment>
<dbReference type="Proteomes" id="UP001597249">
    <property type="component" value="Unassembled WGS sequence"/>
</dbReference>
<keyword evidence="2" id="KW-0812">Transmembrane</keyword>
<keyword evidence="2" id="KW-1133">Transmembrane helix</keyword>
<feature type="signal peptide" evidence="3">
    <location>
        <begin position="1"/>
        <end position="25"/>
    </location>
</feature>
<evidence type="ECO:0000256" key="1">
    <source>
        <dbReference type="SAM" id="MobiDB-lite"/>
    </source>
</evidence>